<dbReference type="EMBL" id="JARPYR010000021">
    <property type="protein sequence ID" value="MDT2597422.1"/>
    <property type="molecule type" value="Genomic_DNA"/>
</dbReference>
<gene>
    <name evidence="1" type="ORF">P7D39_10460</name>
</gene>
<comment type="caution">
    <text evidence="1">The sequence shown here is derived from an EMBL/GenBank/DDBJ whole genome shotgun (WGS) entry which is preliminary data.</text>
</comment>
<name>A0ABU3ERT9_9ENTE</name>
<dbReference type="PROSITE" id="PS00092">
    <property type="entry name" value="N6_MTASE"/>
    <property type="match status" value="1"/>
</dbReference>
<evidence type="ECO:0000313" key="2">
    <source>
        <dbReference type="Proteomes" id="UP001256547"/>
    </source>
</evidence>
<organism evidence="1 2">
    <name type="scientific">Enterococcus dongliensis</name>
    <dbReference type="NCBI Taxonomy" id="2559925"/>
    <lineage>
        <taxon>Bacteria</taxon>
        <taxon>Bacillati</taxon>
        <taxon>Bacillota</taxon>
        <taxon>Bacilli</taxon>
        <taxon>Lactobacillales</taxon>
        <taxon>Enterococcaceae</taxon>
        <taxon>Enterococcus</taxon>
    </lineage>
</organism>
<dbReference type="InterPro" id="IPR002052">
    <property type="entry name" value="DNA_methylase_N6_adenine_CS"/>
</dbReference>
<proteinExistence type="predicted"/>
<evidence type="ECO:0000313" key="1">
    <source>
        <dbReference type="EMBL" id="MDT2597422.1"/>
    </source>
</evidence>
<keyword evidence="2" id="KW-1185">Reference proteome</keyword>
<accession>A0ABU3ERT9</accession>
<evidence type="ECO:0008006" key="3">
    <source>
        <dbReference type="Google" id="ProtNLM"/>
    </source>
</evidence>
<dbReference type="RefSeq" id="WP_196004161.1">
    <property type="nucleotide sequence ID" value="NZ_JARPYR010000021.1"/>
</dbReference>
<reference evidence="1 2" key="1">
    <citation type="submission" date="2023-03" db="EMBL/GenBank/DDBJ databases">
        <authorList>
            <person name="Shen W."/>
            <person name="Cai J."/>
        </authorList>
    </citation>
    <scope>NUCLEOTIDE SEQUENCE [LARGE SCALE GENOMIC DNA]</scope>
    <source>
        <strain evidence="1 2">P72-2</strain>
    </source>
</reference>
<protein>
    <recommendedName>
        <fullName evidence="3">Sugar-phospahte nucleotidyltransferase</fullName>
    </recommendedName>
</protein>
<dbReference type="Proteomes" id="UP001256547">
    <property type="component" value="Unassembled WGS sequence"/>
</dbReference>
<sequence>MKLDQVANSKNDEFFTPKYGVMPILKYIPDGAKVWCPFDTKDSLYVKMLEDKGCTVINTHIFNGEDFFELVNSEICDWCEYIVSNPPYSVKTEVLEKLFETEKPFAMLIGVVGLFESQKRFELFRDHEFEILYLNRRISFMKDYTSGKTALNPPFSSVYITSKILPDKVMFEEINKKEILVS</sequence>